<keyword evidence="3" id="KW-0597">Phosphoprotein</keyword>
<dbReference type="AlphaFoldDB" id="A1ARZ5"/>
<dbReference type="Pfam" id="PF00512">
    <property type="entry name" value="HisKA"/>
    <property type="match status" value="1"/>
</dbReference>
<dbReference type="Pfam" id="PF25323">
    <property type="entry name" value="6TM_PilS"/>
    <property type="match status" value="1"/>
</dbReference>
<protein>
    <recommendedName>
        <fullName evidence="2">histidine kinase</fullName>
        <ecNumber evidence="2">2.7.13.3</ecNumber>
    </recommendedName>
</protein>
<keyword evidence="5" id="KW-0547">Nucleotide-binding</keyword>
<dbReference type="HOGENOM" id="CLU_000445_114_39_7"/>
<evidence type="ECO:0000256" key="1">
    <source>
        <dbReference type="ARBA" id="ARBA00000085"/>
    </source>
</evidence>
<dbReference type="Proteomes" id="UP000006732">
    <property type="component" value="Chromosome"/>
</dbReference>
<dbReference type="NCBIfam" id="TIGR00229">
    <property type="entry name" value="sensory_box"/>
    <property type="match status" value="1"/>
</dbReference>
<evidence type="ECO:0000256" key="5">
    <source>
        <dbReference type="ARBA" id="ARBA00022741"/>
    </source>
</evidence>
<dbReference type="SUPFAM" id="SSF55785">
    <property type="entry name" value="PYP-like sensor domain (PAS domain)"/>
    <property type="match status" value="1"/>
</dbReference>
<evidence type="ECO:0000256" key="4">
    <source>
        <dbReference type="ARBA" id="ARBA00022679"/>
    </source>
</evidence>
<dbReference type="InterPro" id="IPR004358">
    <property type="entry name" value="Sig_transdc_His_kin-like_C"/>
</dbReference>
<dbReference type="InterPro" id="IPR036890">
    <property type="entry name" value="HATPase_C_sf"/>
</dbReference>
<dbReference type="Gene3D" id="3.30.565.10">
    <property type="entry name" value="Histidine kinase-like ATPase, C-terminal domain"/>
    <property type="match status" value="1"/>
</dbReference>
<dbReference type="SMART" id="SM00388">
    <property type="entry name" value="HisKA"/>
    <property type="match status" value="1"/>
</dbReference>
<dbReference type="OrthoDB" id="9773941at2"/>
<evidence type="ECO:0000256" key="6">
    <source>
        <dbReference type="ARBA" id="ARBA00022777"/>
    </source>
</evidence>
<feature type="transmembrane region" description="Helical" evidence="10">
    <location>
        <begin position="43"/>
        <end position="62"/>
    </location>
</feature>
<dbReference type="PROSITE" id="PS50109">
    <property type="entry name" value="HIS_KIN"/>
    <property type="match status" value="1"/>
</dbReference>
<feature type="transmembrane region" description="Helical" evidence="10">
    <location>
        <begin position="12"/>
        <end position="31"/>
    </location>
</feature>
<evidence type="ECO:0000256" key="8">
    <source>
        <dbReference type="ARBA" id="ARBA00023012"/>
    </source>
</evidence>
<keyword evidence="7" id="KW-0067">ATP-binding</keyword>
<dbReference type="InterPro" id="IPR000014">
    <property type="entry name" value="PAS"/>
</dbReference>
<keyword evidence="10" id="KW-1133">Transmembrane helix</keyword>
<dbReference type="InterPro" id="IPR035965">
    <property type="entry name" value="PAS-like_dom_sf"/>
</dbReference>
<evidence type="ECO:0000313" key="14">
    <source>
        <dbReference type="Proteomes" id="UP000006732"/>
    </source>
</evidence>
<feature type="transmembrane region" description="Helical" evidence="10">
    <location>
        <begin position="158"/>
        <end position="179"/>
    </location>
</feature>
<dbReference type="RefSeq" id="WP_011736370.1">
    <property type="nucleotide sequence ID" value="NC_008609.1"/>
</dbReference>
<dbReference type="InterPro" id="IPR036097">
    <property type="entry name" value="HisK_dim/P_sf"/>
</dbReference>
<keyword evidence="10" id="KW-0812">Transmembrane</keyword>
<evidence type="ECO:0000256" key="3">
    <source>
        <dbReference type="ARBA" id="ARBA00022553"/>
    </source>
</evidence>
<dbReference type="GO" id="GO:0000155">
    <property type="term" value="F:phosphorelay sensor kinase activity"/>
    <property type="evidence" value="ECO:0007669"/>
    <property type="project" value="InterPro"/>
</dbReference>
<dbReference type="CDD" id="cd00082">
    <property type="entry name" value="HisKA"/>
    <property type="match status" value="1"/>
</dbReference>
<dbReference type="SUPFAM" id="SSF55874">
    <property type="entry name" value="ATPase domain of HSP90 chaperone/DNA topoisomerase II/histidine kinase"/>
    <property type="match status" value="1"/>
</dbReference>
<keyword evidence="9" id="KW-0175">Coiled coil</keyword>
<dbReference type="PANTHER" id="PTHR43065:SF10">
    <property type="entry name" value="PEROXIDE STRESS-ACTIVATED HISTIDINE KINASE MAK3"/>
    <property type="match status" value="1"/>
</dbReference>
<reference evidence="13 14" key="1">
    <citation type="submission" date="2006-10" db="EMBL/GenBank/DDBJ databases">
        <title>Complete sequence of chromosome of Pelobacter propionicus DSM 2379.</title>
        <authorList>
            <consortium name="US DOE Joint Genome Institute"/>
            <person name="Copeland A."/>
            <person name="Lucas S."/>
            <person name="Lapidus A."/>
            <person name="Barry K."/>
            <person name="Detter J.C."/>
            <person name="Glavina del Rio T."/>
            <person name="Hammon N."/>
            <person name="Israni S."/>
            <person name="Dalin E."/>
            <person name="Tice H."/>
            <person name="Pitluck S."/>
            <person name="Saunders E."/>
            <person name="Brettin T."/>
            <person name="Bruce D."/>
            <person name="Han C."/>
            <person name="Tapia R."/>
            <person name="Schmutz J."/>
            <person name="Larimer F."/>
            <person name="Land M."/>
            <person name="Hauser L."/>
            <person name="Kyrpides N."/>
            <person name="Kim E."/>
            <person name="Lovley D."/>
            <person name="Richardson P."/>
        </authorList>
    </citation>
    <scope>NUCLEOTIDE SEQUENCE [LARGE SCALE GENOMIC DNA]</scope>
    <source>
        <strain evidence="14">DSM 2379 / NBRC 103807 / OttBd1</strain>
    </source>
</reference>
<sequence>MWRERQLRIFIYARILVSFLFLVSTVALMLKEPEAMDDITHNGVIRLMAFSFLFSAISHFSLKLPRFRHFITYLQTIWDLLFVTVLLLFTGGVDSPYSFLYLLSIMNAGVLLGRREAFYTASLCGILYGAISDFQYFGYLEVIGLSREAAHAFGGMQILYNIFMNLMGFGLTGFITGYLSQQARQNADALERKNVNLEELERLNRTIVANLESGLITVTREGTIRVFNRYAEELTKKTQQDVYDLPLERLFPEMAASVRGEQGRTSSGECAWKGADGEALVLGYSSVPFSDGRGELAGAIINFKDLTDKIRMEEALRRSDKLAVLGSLAARMAHEIRNPLAAMSGSVQLLADHGTVAENDQRLLAIILRETDRLNALITSFLTYARPVSPHKERISLGGLIDEVRLLVSSDRRFGGITLTAQVPERMTISADQNQLRQVLINLLNNAAEAMPEGGRVEISAHLASPEDGDRAEQRAVITVSDSGSGITDEVAAHLFEPFWTTKSDGCGLGLAITYRIIEEHGGTITAESPPWGGCRITISLPA</sequence>
<comment type="catalytic activity">
    <reaction evidence="1">
        <text>ATP + protein L-histidine = ADP + protein N-phospho-L-histidine.</text>
        <dbReference type="EC" id="2.7.13.3"/>
    </reaction>
</comment>
<dbReference type="InterPro" id="IPR003594">
    <property type="entry name" value="HATPase_dom"/>
</dbReference>
<accession>A1ARZ5</accession>
<dbReference type="Gene3D" id="3.30.450.20">
    <property type="entry name" value="PAS domain"/>
    <property type="match status" value="1"/>
</dbReference>
<name>A1ARZ5_PELPD</name>
<dbReference type="Pfam" id="PF02518">
    <property type="entry name" value="HATPase_c"/>
    <property type="match status" value="1"/>
</dbReference>
<evidence type="ECO:0000256" key="9">
    <source>
        <dbReference type="SAM" id="Coils"/>
    </source>
</evidence>
<evidence type="ECO:0000256" key="2">
    <source>
        <dbReference type="ARBA" id="ARBA00012438"/>
    </source>
</evidence>
<dbReference type="CDD" id="cd00075">
    <property type="entry name" value="HATPase"/>
    <property type="match status" value="1"/>
</dbReference>
<organism evidence="13 14">
    <name type="scientific">Pelobacter propionicus (strain DSM 2379 / NBRC 103807 / OttBd1)</name>
    <dbReference type="NCBI Taxonomy" id="338966"/>
    <lineage>
        <taxon>Bacteria</taxon>
        <taxon>Pseudomonadati</taxon>
        <taxon>Thermodesulfobacteriota</taxon>
        <taxon>Desulfuromonadia</taxon>
        <taxon>Desulfuromonadales</taxon>
        <taxon>Desulfuromonadaceae</taxon>
        <taxon>Pelobacter</taxon>
    </lineage>
</organism>
<feature type="coiled-coil region" evidence="9">
    <location>
        <begin position="180"/>
        <end position="210"/>
    </location>
</feature>
<gene>
    <name evidence="13" type="ordered locus">Ppro_2511</name>
</gene>
<feature type="domain" description="PAC" evidence="12">
    <location>
        <begin position="266"/>
        <end position="318"/>
    </location>
</feature>
<dbReference type="EC" id="2.7.13.3" evidence="2"/>
<dbReference type="EMBL" id="CP000482">
    <property type="protein sequence ID" value="ABL00116.1"/>
    <property type="molecule type" value="Genomic_DNA"/>
</dbReference>
<dbReference type="Gene3D" id="1.10.287.130">
    <property type="match status" value="1"/>
</dbReference>
<keyword evidence="8" id="KW-0902">Two-component regulatory system</keyword>
<dbReference type="InterPro" id="IPR000700">
    <property type="entry name" value="PAS-assoc_C"/>
</dbReference>
<feature type="transmembrane region" description="Helical" evidence="10">
    <location>
        <begin position="119"/>
        <end position="138"/>
    </location>
</feature>
<dbReference type="InterPro" id="IPR005467">
    <property type="entry name" value="His_kinase_dom"/>
</dbReference>
<feature type="domain" description="Histidine kinase" evidence="11">
    <location>
        <begin position="331"/>
        <end position="543"/>
    </location>
</feature>
<evidence type="ECO:0000256" key="7">
    <source>
        <dbReference type="ARBA" id="ARBA00022840"/>
    </source>
</evidence>
<dbReference type="STRING" id="338966.Ppro_2511"/>
<evidence type="ECO:0000259" key="12">
    <source>
        <dbReference type="PROSITE" id="PS50113"/>
    </source>
</evidence>
<dbReference type="SUPFAM" id="SSF47384">
    <property type="entry name" value="Homodimeric domain of signal transducing histidine kinase"/>
    <property type="match status" value="1"/>
</dbReference>
<evidence type="ECO:0000259" key="11">
    <source>
        <dbReference type="PROSITE" id="PS50109"/>
    </source>
</evidence>
<keyword evidence="6 13" id="KW-0418">Kinase</keyword>
<dbReference type="PROSITE" id="PS50113">
    <property type="entry name" value="PAC"/>
    <property type="match status" value="1"/>
</dbReference>
<evidence type="ECO:0000313" key="13">
    <source>
        <dbReference type="EMBL" id="ABL00116.1"/>
    </source>
</evidence>
<dbReference type="InterPro" id="IPR003661">
    <property type="entry name" value="HisK_dim/P_dom"/>
</dbReference>
<dbReference type="SMART" id="SM00387">
    <property type="entry name" value="HATPase_c"/>
    <property type="match status" value="1"/>
</dbReference>
<dbReference type="KEGG" id="ppd:Ppro_2511"/>
<dbReference type="PRINTS" id="PR00344">
    <property type="entry name" value="BCTRLSENSOR"/>
</dbReference>
<proteinExistence type="predicted"/>
<keyword evidence="4" id="KW-0808">Transferase</keyword>
<keyword evidence="10" id="KW-0472">Membrane</keyword>
<dbReference type="eggNOG" id="COG4191">
    <property type="taxonomic scope" value="Bacteria"/>
</dbReference>
<keyword evidence="14" id="KW-1185">Reference proteome</keyword>
<dbReference type="PANTHER" id="PTHR43065">
    <property type="entry name" value="SENSOR HISTIDINE KINASE"/>
    <property type="match status" value="1"/>
</dbReference>
<evidence type="ECO:0000256" key="10">
    <source>
        <dbReference type="SAM" id="Phobius"/>
    </source>
</evidence>
<dbReference type="GO" id="GO:0005524">
    <property type="term" value="F:ATP binding"/>
    <property type="evidence" value="ECO:0007669"/>
    <property type="project" value="UniProtKB-KW"/>
</dbReference>